<dbReference type="Pfam" id="PF13041">
    <property type="entry name" value="PPR_2"/>
    <property type="match status" value="1"/>
</dbReference>
<feature type="repeat" description="PPR" evidence="3">
    <location>
        <begin position="316"/>
        <end position="350"/>
    </location>
</feature>
<evidence type="ECO:0000313" key="5">
    <source>
        <dbReference type="Proteomes" id="UP001415857"/>
    </source>
</evidence>
<dbReference type="Proteomes" id="UP001415857">
    <property type="component" value="Unassembled WGS sequence"/>
</dbReference>
<evidence type="ECO:0000256" key="1">
    <source>
        <dbReference type="ARBA" id="ARBA00007626"/>
    </source>
</evidence>
<evidence type="ECO:0000313" key="4">
    <source>
        <dbReference type="EMBL" id="KAK9274431.1"/>
    </source>
</evidence>
<evidence type="ECO:0000256" key="3">
    <source>
        <dbReference type="PROSITE-ProRule" id="PRU00708"/>
    </source>
</evidence>
<dbReference type="AlphaFoldDB" id="A0AAP0RB71"/>
<dbReference type="GO" id="GO:0031930">
    <property type="term" value="P:mitochondria-nucleus signaling pathway"/>
    <property type="evidence" value="ECO:0007669"/>
    <property type="project" value="TreeGrafter"/>
</dbReference>
<dbReference type="Pfam" id="PF01535">
    <property type="entry name" value="PPR"/>
    <property type="match status" value="3"/>
</dbReference>
<keyword evidence="5" id="KW-1185">Reference proteome</keyword>
<comment type="caution">
    <text evidence="4">The sequence shown here is derived from an EMBL/GenBank/DDBJ whole genome shotgun (WGS) entry which is preliminary data.</text>
</comment>
<dbReference type="NCBIfam" id="TIGR00756">
    <property type="entry name" value="PPR"/>
    <property type="match status" value="4"/>
</dbReference>
<gene>
    <name evidence="4" type="ORF">L1049_021678</name>
</gene>
<accession>A0AAP0RB71</accession>
<dbReference type="EMBL" id="JBBPBK010000011">
    <property type="protein sequence ID" value="KAK9274431.1"/>
    <property type="molecule type" value="Genomic_DNA"/>
</dbReference>
<dbReference type="InterPro" id="IPR011990">
    <property type="entry name" value="TPR-like_helical_dom_sf"/>
</dbReference>
<evidence type="ECO:0008006" key="6">
    <source>
        <dbReference type="Google" id="ProtNLM"/>
    </source>
</evidence>
<name>A0AAP0RB71_LIQFO</name>
<reference evidence="4 5" key="1">
    <citation type="journal article" date="2024" name="Plant J.">
        <title>Genome sequences and population genomics reveal climatic adaptation and genomic divergence between two closely related sweetgum species.</title>
        <authorList>
            <person name="Xu W.Q."/>
            <person name="Ren C.Q."/>
            <person name="Zhang X.Y."/>
            <person name="Comes H.P."/>
            <person name="Liu X.H."/>
            <person name="Li Y.G."/>
            <person name="Kettle C.J."/>
            <person name="Jalonen R."/>
            <person name="Gaisberger H."/>
            <person name="Ma Y.Z."/>
            <person name="Qiu Y.X."/>
        </authorList>
    </citation>
    <scope>NUCLEOTIDE SEQUENCE [LARGE SCALE GENOMIC DNA]</scope>
    <source>
        <strain evidence="4">Hangzhou</strain>
    </source>
</reference>
<dbReference type="InterPro" id="IPR002885">
    <property type="entry name" value="PPR_rpt"/>
</dbReference>
<dbReference type="Gene3D" id="1.25.40.10">
    <property type="entry name" value="Tetratricopeptide repeat domain"/>
    <property type="match status" value="2"/>
</dbReference>
<dbReference type="PANTHER" id="PTHR47936">
    <property type="entry name" value="PPR_LONG DOMAIN-CONTAINING PROTEIN"/>
    <property type="match status" value="1"/>
</dbReference>
<proteinExistence type="inferred from homology"/>
<dbReference type="GO" id="GO:0009507">
    <property type="term" value="C:chloroplast"/>
    <property type="evidence" value="ECO:0007669"/>
    <property type="project" value="TreeGrafter"/>
</dbReference>
<sequence>MASLSKNPRLLLSRTLFSTLSSPQKLQLPTFRSVKSAIRSESNPDKLAELFSYQSSEFSRFRRHRPLFHLSVRKLSRSNRHDLIRRIIEHQKESLTDSPMLQSEGFWIRLIMLYSESGMVDEAMRTFDQMGEFKCNQSEKSLCALLTVFMNNGMFEKVHEVFHSVPLKTGITPGVKSHNLVLKAFCKENNVGSAKAWIEKMEKDDKVAPDINSYNVLLGAYLKNRDGSGFDGIVKEISKTGLEYNVTTYNYRISKFCKNKECARAKKLLDEMVSKGLKPNSASYNTVIDGFCRVGDFESAQKVLQSMVADGYVLPCSFTYYTLIRHMVEEGEFDSALEMCEEIIRRKWVPPFEAMEALVKGLIKMSKAKEAKEVVAKMKKRLKGPAVDSWGKIEAALPL</sequence>
<organism evidence="4 5">
    <name type="scientific">Liquidambar formosana</name>
    <name type="common">Formosan gum</name>
    <dbReference type="NCBI Taxonomy" id="63359"/>
    <lineage>
        <taxon>Eukaryota</taxon>
        <taxon>Viridiplantae</taxon>
        <taxon>Streptophyta</taxon>
        <taxon>Embryophyta</taxon>
        <taxon>Tracheophyta</taxon>
        <taxon>Spermatophyta</taxon>
        <taxon>Magnoliopsida</taxon>
        <taxon>eudicotyledons</taxon>
        <taxon>Gunneridae</taxon>
        <taxon>Pentapetalae</taxon>
        <taxon>Saxifragales</taxon>
        <taxon>Altingiaceae</taxon>
        <taxon>Liquidambar</taxon>
    </lineage>
</organism>
<feature type="repeat" description="PPR" evidence="3">
    <location>
        <begin position="280"/>
        <end position="314"/>
    </location>
</feature>
<dbReference type="GO" id="GO:0010019">
    <property type="term" value="P:chloroplast-nucleus signaling pathway"/>
    <property type="evidence" value="ECO:0007669"/>
    <property type="project" value="TreeGrafter"/>
</dbReference>
<keyword evidence="2" id="KW-0677">Repeat</keyword>
<protein>
    <recommendedName>
        <fullName evidence="6">Pentatricopeptide repeat-containing protein</fullName>
    </recommendedName>
</protein>
<evidence type="ECO:0000256" key="2">
    <source>
        <dbReference type="ARBA" id="ARBA00022737"/>
    </source>
</evidence>
<dbReference type="PROSITE" id="PS51375">
    <property type="entry name" value="PPR"/>
    <property type="match status" value="3"/>
</dbReference>
<dbReference type="PANTHER" id="PTHR47936:SF1">
    <property type="entry name" value="PENTATRICOPEPTIDE REPEAT-CONTAINING PROTEIN GUN1, CHLOROPLASTIC"/>
    <property type="match status" value="1"/>
</dbReference>
<feature type="repeat" description="PPR" evidence="3">
    <location>
        <begin position="245"/>
        <end position="279"/>
    </location>
</feature>
<comment type="similarity">
    <text evidence="1">Belongs to the PPR family. P subfamily.</text>
</comment>